<comment type="caution">
    <text evidence="15">The sequence shown here is derived from an EMBL/GenBank/DDBJ whole genome shotgun (WGS) entry which is preliminary data.</text>
</comment>
<dbReference type="InterPro" id="IPR037066">
    <property type="entry name" value="Plug_dom_sf"/>
</dbReference>
<evidence type="ECO:0000256" key="6">
    <source>
        <dbReference type="ARBA" id="ARBA00023077"/>
    </source>
</evidence>
<dbReference type="PANTHER" id="PTHR30069">
    <property type="entry name" value="TONB-DEPENDENT OUTER MEMBRANE RECEPTOR"/>
    <property type="match status" value="1"/>
</dbReference>
<dbReference type="Proteomes" id="UP001213646">
    <property type="component" value="Unassembled WGS sequence"/>
</dbReference>
<evidence type="ECO:0000256" key="5">
    <source>
        <dbReference type="ARBA" id="ARBA00022729"/>
    </source>
</evidence>
<dbReference type="Pfam" id="PF13715">
    <property type="entry name" value="CarbopepD_reg_2"/>
    <property type="match status" value="1"/>
</dbReference>
<dbReference type="NCBIfam" id="TIGR04056">
    <property type="entry name" value="OMP_RagA_SusC"/>
    <property type="match status" value="1"/>
</dbReference>
<evidence type="ECO:0000256" key="11">
    <source>
        <dbReference type="RuleBase" id="RU003357"/>
    </source>
</evidence>
<keyword evidence="7 10" id="KW-0472">Membrane</keyword>
<keyword evidence="3 10" id="KW-1134">Transmembrane beta strand</keyword>
<feature type="domain" description="TonB-dependent receptor-like beta-barrel" evidence="13">
    <location>
        <begin position="447"/>
        <end position="1015"/>
    </location>
</feature>
<dbReference type="Pfam" id="PF00593">
    <property type="entry name" value="TonB_dep_Rec_b-barrel"/>
    <property type="match status" value="1"/>
</dbReference>
<evidence type="ECO:0000256" key="12">
    <source>
        <dbReference type="SAM" id="SignalP"/>
    </source>
</evidence>
<evidence type="ECO:0000259" key="14">
    <source>
        <dbReference type="Pfam" id="PF07715"/>
    </source>
</evidence>
<dbReference type="PANTHER" id="PTHR30069:SF29">
    <property type="entry name" value="HEMOGLOBIN AND HEMOGLOBIN-HAPTOGLOBIN-BINDING PROTEIN 1-RELATED"/>
    <property type="match status" value="1"/>
</dbReference>
<name>A0AAW6HYL6_9BACT</name>
<dbReference type="InterPro" id="IPR036942">
    <property type="entry name" value="Beta-barrel_TonB_sf"/>
</dbReference>
<dbReference type="FunFam" id="2.170.130.10:FF:000003">
    <property type="entry name" value="SusC/RagA family TonB-linked outer membrane protein"/>
    <property type="match status" value="1"/>
</dbReference>
<evidence type="ECO:0000256" key="10">
    <source>
        <dbReference type="PROSITE-ProRule" id="PRU01360"/>
    </source>
</evidence>
<evidence type="ECO:0000259" key="13">
    <source>
        <dbReference type="Pfam" id="PF00593"/>
    </source>
</evidence>
<evidence type="ECO:0000256" key="2">
    <source>
        <dbReference type="ARBA" id="ARBA00022448"/>
    </source>
</evidence>
<feature type="signal peptide" evidence="12">
    <location>
        <begin position="1"/>
        <end position="20"/>
    </location>
</feature>
<keyword evidence="6 11" id="KW-0798">TonB box</keyword>
<dbReference type="Gene3D" id="2.60.40.1120">
    <property type="entry name" value="Carboxypeptidase-like, regulatory domain"/>
    <property type="match status" value="1"/>
</dbReference>
<reference evidence="15" key="1">
    <citation type="submission" date="2023-01" db="EMBL/GenBank/DDBJ databases">
        <title>Exploring GABA producing Bacteroides strains toward improving mental health.</title>
        <authorList>
            <person name="Yousuf B."/>
            <person name="Bouhlel N.E."/>
            <person name="Mottawea W."/>
            <person name="Hammami R."/>
        </authorList>
    </citation>
    <scope>NUCLEOTIDE SEQUENCE</scope>
    <source>
        <strain evidence="15">UO.H1047</strain>
    </source>
</reference>
<dbReference type="EMBL" id="JAQPYX010000016">
    <property type="protein sequence ID" value="MDC7148192.1"/>
    <property type="molecule type" value="Genomic_DNA"/>
</dbReference>
<proteinExistence type="inferred from homology"/>
<evidence type="ECO:0000256" key="1">
    <source>
        <dbReference type="ARBA" id="ARBA00004571"/>
    </source>
</evidence>
<protein>
    <submittedName>
        <fullName evidence="15">TonB-dependent receptor</fullName>
    </submittedName>
</protein>
<dbReference type="InterPro" id="IPR023997">
    <property type="entry name" value="TonB-dep_OMP_SusC/RagA_CS"/>
</dbReference>
<accession>A0AAW6HYL6</accession>
<evidence type="ECO:0000256" key="8">
    <source>
        <dbReference type="ARBA" id="ARBA00023170"/>
    </source>
</evidence>
<evidence type="ECO:0000256" key="4">
    <source>
        <dbReference type="ARBA" id="ARBA00022692"/>
    </source>
</evidence>
<dbReference type="Pfam" id="PF07715">
    <property type="entry name" value="Plug"/>
    <property type="match status" value="1"/>
</dbReference>
<dbReference type="GO" id="GO:0044718">
    <property type="term" value="P:siderophore transmembrane transport"/>
    <property type="evidence" value="ECO:0007669"/>
    <property type="project" value="TreeGrafter"/>
</dbReference>
<evidence type="ECO:0000256" key="7">
    <source>
        <dbReference type="ARBA" id="ARBA00023136"/>
    </source>
</evidence>
<dbReference type="InterPro" id="IPR008969">
    <property type="entry name" value="CarboxyPept-like_regulatory"/>
</dbReference>
<dbReference type="GO" id="GO:0015344">
    <property type="term" value="F:siderophore uptake transmembrane transporter activity"/>
    <property type="evidence" value="ECO:0007669"/>
    <property type="project" value="TreeGrafter"/>
</dbReference>
<dbReference type="AlphaFoldDB" id="A0AAW6HYL6"/>
<evidence type="ECO:0000313" key="15">
    <source>
        <dbReference type="EMBL" id="MDC7148192.1"/>
    </source>
</evidence>
<dbReference type="RefSeq" id="WP_195485044.1">
    <property type="nucleotide sequence ID" value="NZ_JADNJZ010000007.1"/>
</dbReference>
<dbReference type="SUPFAM" id="SSF56935">
    <property type="entry name" value="Porins"/>
    <property type="match status" value="1"/>
</dbReference>
<dbReference type="InterPro" id="IPR012910">
    <property type="entry name" value="Plug_dom"/>
</dbReference>
<keyword evidence="2 10" id="KW-0813">Transport</keyword>
<dbReference type="SUPFAM" id="SSF49464">
    <property type="entry name" value="Carboxypeptidase regulatory domain-like"/>
    <property type="match status" value="1"/>
</dbReference>
<comment type="subcellular location">
    <subcellularLocation>
        <location evidence="1 10">Cell outer membrane</location>
        <topology evidence="1 10">Multi-pass membrane protein</topology>
    </subcellularLocation>
</comment>
<evidence type="ECO:0000256" key="9">
    <source>
        <dbReference type="ARBA" id="ARBA00023237"/>
    </source>
</evidence>
<gene>
    <name evidence="15" type="ORF">PQG89_01945</name>
</gene>
<dbReference type="Gene3D" id="2.170.130.10">
    <property type="entry name" value="TonB-dependent receptor, plug domain"/>
    <property type="match status" value="1"/>
</dbReference>
<keyword evidence="9 10" id="KW-0998">Cell outer membrane</keyword>
<feature type="domain" description="TonB-dependent receptor plug" evidence="14">
    <location>
        <begin position="113"/>
        <end position="220"/>
    </location>
</feature>
<organism evidence="15 16">
    <name type="scientific">Parabacteroides johnsonii</name>
    <dbReference type="NCBI Taxonomy" id="387661"/>
    <lineage>
        <taxon>Bacteria</taxon>
        <taxon>Pseudomonadati</taxon>
        <taxon>Bacteroidota</taxon>
        <taxon>Bacteroidia</taxon>
        <taxon>Bacteroidales</taxon>
        <taxon>Tannerellaceae</taxon>
        <taxon>Parabacteroides</taxon>
    </lineage>
</organism>
<evidence type="ECO:0000256" key="3">
    <source>
        <dbReference type="ARBA" id="ARBA00022452"/>
    </source>
</evidence>
<dbReference type="InterPro" id="IPR000531">
    <property type="entry name" value="Beta-barrel_TonB"/>
</dbReference>
<dbReference type="FunFam" id="2.60.40.1120:FF:000003">
    <property type="entry name" value="Outer membrane protein Omp121"/>
    <property type="match status" value="1"/>
</dbReference>
<comment type="similarity">
    <text evidence="10 11">Belongs to the TonB-dependent receptor family.</text>
</comment>
<evidence type="ECO:0000313" key="16">
    <source>
        <dbReference type="Proteomes" id="UP001213646"/>
    </source>
</evidence>
<dbReference type="NCBIfam" id="TIGR04057">
    <property type="entry name" value="SusC_RagA_signa"/>
    <property type="match status" value="1"/>
</dbReference>
<dbReference type="InterPro" id="IPR023996">
    <property type="entry name" value="TonB-dep_OMP_SusC/RagA"/>
</dbReference>
<sequence length="1052" mass="116308">MKRLTFLLFCLLLGIGMANAQTTKVTGTVISAEDNEPIIGASIVVKGTTIGTVTDFNGAFSLDVPSSAKTLVVSFVGMKAQEVGVKSKLNVILESDNQMLDEVMVVAYGTTKKSSFTGAASTVRGENIQKMQVSDISKSLEGSIAGVQTTSSSGTPGSSASIRIRGIGSISSSQEPLIVVDGVPYEGSLNSISTQDIESLTVLKDAAANSMYGARGSNGVIIVTTKGSKSGKAKINFEARYGFNARGVKPYDVITDAGEYYEMMYESYRNSLIPSMGYAGASQYAAQNLISGNLKYNKFAGVADNALINPLTGKLNSSATSYKWSDNWSEDPFENGSRQEYNINIAGGTENTQAYASLGYLSDEGYVAGSEFERISARVKVDQKIGKYVKVGGNIAYANTIQSTFGDTNSNYSNLFMFSQNIAPIYPIYLYDTNGQLMYDEKGNVRYDFGTEYNRPYASEQNPLAVAKENIRKVLKDNLSSRGYLEANFLNDFKFTLNIAYDVFNTNQTNFSTPIGGDAASVGGRGYKYSTRRGALNINQLLNWTRAFNDHNITVLLGHETKNDKYDYMYGHMTNFADPTNPEFSNAAQYQGLSSYSAEYALEGYFGKAEYNYANKYYLTASLRRDGSSKFHKDNRWGTFWAVGGSWRIKEESFLKDVNAIDNLKLKASFGTQGNDNILDSDGYTIWKAYSDLYSVERVDGEAAFTKKLRGNPDLTWEKSNNFNLGVELGLWDRIDVNADFFIKETKDMLYASPLATSEGSPTFIYRNEMDMKNTGFEFDINANIINNKNFKWDVSLNGTTYKNKLTRLPASKPADEFPDGYQAGLYWRKIGGSLYDFYTYEYAGVDQATGAPLYNKYVTDEKGNETGEIQKVTAIEDATRRQSGKSSIPNFVGGLATTFEAYGFDLTIQTAFQLGGYVYDSSYSSLMNQGDAGTNFHKDMFNRWTPTHTDTNIPALGHRVTDQNIANGNYVDFFLTKASYFSLRNLTLGYTLPKNIMQKAGIEKLRVYLTGDNIWLLSKRKGLDPRLYFTGETNFAYSALSTYSIGLNLTF</sequence>
<keyword evidence="8 15" id="KW-0675">Receptor</keyword>
<dbReference type="PROSITE" id="PS52016">
    <property type="entry name" value="TONB_DEPENDENT_REC_3"/>
    <property type="match status" value="1"/>
</dbReference>
<dbReference type="InterPro" id="IPR039426">
    <property type="entry name" value="TonB-dep_rcpt-like"/>
</dbReference>
<keyword evidence="4 10" id="KW-0812">Transmembrane</keyword>
<dbReference type="Gene3D" id="2.40.170.20">
    <property type="entry name" value="TonB-dependent receptor, beta-barrel domain"/>
    <property type="match status" value="1"/>
</dbReference>
<feature type="chain" id="PRO_5043778661" evidence="12">
    <location>
        <begin position="21"/>
        <end position="1052"/>
    </location>
</feature>
<keyword evidence="5 12" id="KW-0732">Signal</keyword>
<dbReference type="GO" id="GO:0009279">
    <property type="term" value="C:cell outer membrane"/>
    <property type="evidence" value="ECO:0007669"/>
    <property type="project" value="UniProtKB-SubCell"/>
</dbReference>